<organism evidence="2 3">
    <name type="scientific">Plasmodium vinckei vinckei</name>
    <dbReference type="NCBI Taxonomy" id="54757"/>
    <lineage>
        <taxon>Eukaryota</taxon>
        <taxon>Sar</taxon>
        <taxon>Alveolata</taxon>
        <taxon>Apicomplexa</taxon>
        <taxon>Aconoidasida</taxon>
        <taxon>Haemosporida</taxon>
        <taxon>Plasmodiidae</taxon>
        <taxon>Plasmodium</taxon>
        <taxon>Plasmodium (Vinckeia)</taxon>
    </lineage>
</organism>
<name>A0A081I9L9_PLAVN</name>
<dbReference type="AlphaFoldDB" id="A0A081I9L9"/>
<dbReference type="EMBL" id="KL446957">
    <property type="protein sequence ID" value="KEG00377.1"/>
    <property type="molecule type" value="Genomic_DNA"/>
</dbReference>
<sequence>MLIDDNISIECFKAYIKIYNKINKCDPYVNLLKNLKTTYDGFRASVINSAKDPGSGAGNQKSSQTDSCIAKASNSNPNLSPAPPGPSQPQPSQAQDSSLNTIPNSEPNLLQCYDSNPGTGIIPPTSIKFNINMPTTDNGSPNSRTDIKMSKKTSI</sequence>
<reference evidence="2 3" key="1">
    <citation type="submission" date="2013-02" db="EMBL/GenBank/DDBJ databases">
        <title>The Genome Sequence of Plasmodium vinckei vinckei.</title>
        <authorList>
            <consortium name="The Broad Institute Genome Sequencing Platform"/>
            <consortium name="The Broad Institute Genome Sequencing Center for Infectious Disease"/>
            <person name="Neafsey D."/>
            <person name="Cheeseman I."/>
            <person name="Volkman S."/>
            <person name="Adams J."/>
            <person name="Walker B."/>
            <person name="Young S.K."/>
            <person name="Zeng Q."/>
            <person name="Gargeya S."/>
            <person name="Fitzgerald M."/>
            <person name="Haas B."/>
            <person name="Abouelleil A."/>
            <person name="Alvarado L."/>
            <person name="Arachchi H.M."/>
            <person name="Berlin A.M."/>
            <person name="Chapman S.B."/>
            <person name="Dewar J."/>
            <person name="Goldberg J."/>
            <person name="Griggs A."/>
            <person name="Gujja S."/>
            <person name="Hansen M."/>
            <person name="Howarth C."/>
            <person name="Imamovic A."/>
            <person name="Larimer J."/>
            <person name="McCowan C."/>
            <person name="Murphy C."/>
            <person name="Neiman D."/>
            <person name="Pearson M."/>
            <person name="Priest M."/>
            <person name="Roberts A."/>
            <person name="Saif S."/>
            <person name="Shea T."/>
            <person name="Sisk P."/>
            <person name="Sykes S."/>
            <person name="Wortman J."/>
            <person name="Nusbaum C."/>
            <person name="Birren B."/>
        </authorList>
    </citation>
    <scope>NUCLEOTIDE SEQUENCE [LARGE SCALE GENOMIC DNA]</scope>
    <source>
        <strain evidence="3">vinckei</strain>
    </source>
</reference>
<feature type="compositionally biased region" description="Polar residues" evidence="1">
    <location>
        <begin position="99"/>
        <end position="118"/>
    </location>
</feature>
<proteinExistence type="predicted"/>
<gene>
    <name evidence="2" type="ORF">YYE_04888</name>
</gene>
<evidence type="ECO:0008006" key="4">
    <source>
        <dbReference type="Google" id="ProtNLM"/>
    </source>
</evidence>
<accession>A0A081I9L9</accession>
<feature type="region of interest" description="Disordered" evidence="1">
    <location>
        <begin position="50"/>
        <end position="155"/>
    </location>
</feature>
<feature type="compositionally biased region" description="Polar residues" evidence="1">
    <location>
        <begin position="127"/>
        <end position="144"/>
    </location>
</feature>
<evidence type="ECO:0000313" key="3">
    <source>
        <dbReference type="Proteomes" id="UP000030681"/>
    </source>
</evidence>
<feature type="compositionally biased region" description="Polar residues" evidence="1">
    <location>
        <begin position="58"/>
        <end position="67"/>
    </location>
</feature>
<evidence type="ECO:0000313" key="2">
    <source>
        <dbReference type="EMBL" id="KEG00377.1"/>
    </source>
</evidence>
<dbReference type="Proteomes" id="UP000030681">
    <property type="component" value="Unassembled WGS sequence"/>
</dbReference>
<protein>
    <recommendedName>
        <fullName evidence="4">PIR protein CIR protein</fullName>
    </recommendedName>
</protein>
<evidence type="ECO:0000256" key="1">
    <source>
        <dbReference type="SAM" id="MobiDB-lite"/>
    </source>
</evidence>
<feature type="compositionally biased region" description="Pro residues" evidence="1">
    <location>
        <begin position="80"/>
        <end position="89"/>
    </location>
</feature>